<dbReference type="InterPro" id="IPR009492">
    <property type="entry name" value="TniQ"/>
</dbReference>
<organism evidence="3 4">
    <name type="scientific">Brevibacillus nitrificans</name>
    <dbReference type="NCBI Taxonomy" id="651560"/>
    <lineage>
        <taxon>Bacteria</taxon>
        <taxon>Bacillati</taxon>
        <taxon>Bacillota</taxon>
        <taxon>Bacilli</taxon>
        <taxon>Bacillales</taxon>
        <taxon>Paenibacillaceae</taxon>
        <taxon>Brevibacillus</taxon>
    </lineage>
</organism>
<sequence length="637" mass="74033">MLPFFPTPYPDELMYSVCARYHLWSRNVSYKETMFELFTSRTATAVIDLPNRINHLFSQLPVGTTNTPDKLIRLHTLFPLYCPFLSNEKSEMVNTRMKTSITGNIHNAIGIMASSIPSLPYLRYCPKCMESDSEKYGEPYWHRSHQIFGVNLCPIHFAPLFNTEILVTSRQNKHSFQILSDQIVQRDTEKIYMTSLDHQIAIAKAAFWLLNNEPPSIGLVELRNHYLSYLNQAGLMTVTGRVRQKLFISKFNELYGPSFLDDVNSAVSIACQDNWLMKLVRSPRSATHPIRHILLMLFLGITPQVFFKKDVNNIGLPFGNGPWPCLNAAASHYRKKTINTNITTRDSKMKVPVGTFSCSCGFTYSRRGPDHNETDHYKIGRIKNFGPVWEAKLKDLSKKKYSLRHMARHLKVDPQTIKNQLRRLEDQNDVDISKMAVEKQQSLDQRRQLYRDSWIELMNTNPGKTKTQLRLLAQAEFTWLYRNDHDWLTQHSPQIKEAGSSPRECRVNWELRDDYYQERVLETIEGMRNSSQKPIRITVSFVAKKIGQLSRLQKNFDKLPKTRRVLNDVVESRDTFQMNRVKYAHENMLRTGIKVAKWKLERLSGLKPGYSKQVVELVEELVMMNEAYPSSEQFGEY</sequence>
<dbReference type="AlphaFoldDB" id="A0A3M8D2M2"/>
<evidence type="ECO:0000259" key="2">
    <source>
        <dbReference type="Pfam" id="PF15978"/>
    </source>
</evidence>
<keyword evidence="4" id="KW-1185">Reference proteome</keyword>
<protein>
    <submittedName>
        <fullName evidence="3">Transposase</fullName>
    </submittedName>
</protein>
<proteinExistence type="predicted"/>
<dbReference type="InterPro" id="IPR032750">
    <property type="entry name" value="TnsD_C"/>
</dbReference>
<dbReference type="Pfam" id="PF06527">
    <property type="entry name" value="TniQ"/>
    <property type="match status" value="1"/>
</dbReference>
<evidence type="ECO:0000259" key="1">
    <source>
        <dbReference type="Pfam" id="PF06527"/>
    </source>
</evidence>
<feature type="domain" description="TniQ" evidence="1">
    <location>
        <begin position="3"/>
        <end position="158"/>
    </location>
</feature>
<dbReference type="Pfam" id="PF15978">
    <property type="entry name" value="TnsD"/>
    <property type="match status" value="1"/>
</dbReference>
<evidence type="ECO:0000313" key="3">
    <source>
        <dbReference type="EMBL" id="RNB82118.1"/>
    </source>
</evidence>
<gene>
    <name evidence="3" type="ORF">EDM59_21155</name>
</gene>
<reference evidence="3 4" key="1">
    <citation type="submission" date="2018-10" db="EMBL/GenBank/DDBJ databases">
        <title>Phylogenomics of Brevibacillus.</title>
        <authorList>
            <person name="Dunlap C."/>
        </authorList>
    </citation>
    <scope>NUCLEOTIDE SEQUENCE [LARGE SCALE GENOMIC DNA]</scope>
    <source>
        <strain evidence="3 4">JCM 15774</strain>
    </source>
</reference>
<accession>A0A3M8D2M2</accession>
<name>A0A3M8D2M2_9BACL</name>
<dbReference type="RefSeq" id="WP_122925438.1">
    <property type="nucleotide sequence ID" value="NZ_RHHU01000013.1"/>
</dbReference>
<evidence type="ECO:0000313" key="4">
    <source>
        <dbReference type="Proteomes" id="UP000269573"/>
    </source>
</evidence>
<comment type="caution">
    <text evidence="3">The sequence shown here is derived from an EMBL/GenBank/DDBJ whole genome shotgun (WGS) entry which is preliminary data.</text>
</comment>
<feature type="domain" description="Transposon Tn7 transposition protein TnsD C-terminal" evidence="2">
    <location>
        <begin position="202"/>
        <end position="566"/>
    </location>
</feature>
<dbReference type="EMBL" id="RHHU01000013">
    <property type="protein sequence ID" value="RNB82118.1"/>
    <property type="molecule type" value="Genomic_DNA"/>
</dbReference>
<dbReference type="Proteomes" id="UP000269573">
    <property type="component" value="Unassembled WGS sequence"/>
</dbReference>